<keyword evidence="2" id="KW-1185">Reference proteome</keyword>
<dbReference type="Pfam" id="PF15153">
    <property type="entry name" value="CYTL1"/>
    <property type="match status" value="1"/>
</dbReference>
<reference evidence="1" key="2">
    <citation type="submission" date="2025-09" db="UniProtKB">
        <authorList>
            <consortium name="Ensembl"/>
        </authorList>
    </citation>
    <scope>IDENTIFICATION</scope>
</reference>
<evidence type="ECO:0000313" key="1">
    <source>
        <dbReference type="Ensembl" id="ENSNMLP00000028737.1"/>
    </source>
</evidence>
<evidence type="ECO:0000313" key="2">
    <source>
        <dbReference type="Proteomes" id="UP000694523"/>
    </source>
</evidence>
<reference evidence="1" key="1">
    <citation type="submission" date="2025-08" db="UniProtKB">
        <authorList>
            <consortium name="Ensembl"/>
        </authorList>
    </citation>
    <scope>IDENTIFICATION</scope>
</reference>
<proteinExistence type="predicted"/>
<dbReference type="PANTHER" id="PTHR15974:SF0">
    <property type="entry name" value="CYTOKINE-LIKE PROTEIN 1"/>
    <property type="match status" value="1"/>
</dbReference>
<name>A0A8C6U2C1_9GOBI</name>
<organism evidence="1 2">
    <name type="scientific">Neogobius melanostomus</name>
    <name type="common">round goby</name>
    <dbReference type="NCBI Taxonomy" id="47308"/>
    <lineage>
        <taxon>Eukaryota</taxon>
        <taxon>Metazoa</taxon>
        <taxon>Chordata</taxon>
        <taxon>Craniata</taxon>
        <taxon>Vertebrata</taxon>
        <taxon>Euteleostomi</taxon>
        <taxon>Actinopterygii</taxon>
        <taxon>Neopterygii</taxon>
        <taxon>Teleostei</taxon>
        <taxon>Neoteleostei</taxon>
        <taxon>Acanthomorphata</taxon>
        <taxon>Gobiaria</taxon>
        <taxon>Gobiiformes</taxon>
        <taxon>Gobioidei</taxon>
        <taxon>Gobiidae</taxon>
        <taxon>Benthophilinae</taxon>
        <taxon>Neogobiini</taxon>
        <taxon>Neogobius</taxon>
    </lineage>
</organism>
<accession>A0A8C6U2C1</accession>
<dbReference type="InterPro" id="IPR029253">
    <property type="entry name" value="CYTL1"/>
</dbReference>
<dbReference type="Proteomes" id="UP000694523">
    <property type="component" value="Unplaced"/>
</dbReference>
<dbReference type="Ensembl" id="ENSNMLT00000032082.1">
    <property type="protein sequence ID" value="ENSNMLP00000028737.1"/>
    <property type="gene ID" value="ENSNMLG00000018250.1"/>
</dbReference>
<dbReference type="AlphaFoldDB" id="A0A8C6U2C1"/>
<protein>
    <submittedName>
        <fullName evidence="1">Cytokine like 1</fullName>
    </submittedName>
</protein>
<dbReference type="PANTHER" id="PTHR15974">
    <property type="entry name" value="CYTOKINE-LIKE PROTEIN 1"/>
    <property type="match status" value="1"/>
</dbReference>
<sequence>MFSLFFLSRSFKSSALSSEPLQTLCRPERKHEEGPALFACLLLALCVAHAAPPTCYSRALGLGKEIMALLDKIHSFHRTKVCAQVLPTIFIDVHNACITNKLRDFLYVLLNHPDPQCRERPRLVVLKRKIQNLYSIITRLCYRDLVFFTDDCEGIDTGHSKPYGGEDRLQLLQEEEP</sequence>
<dbReference type="GO" id="GO:0045944">
    <property type="term" value="P:positive regulation of transcription by RNA polymerase II"/>
    <property type="evidence" value="ECO:0007669"/>
    <property type="project" value="TreeGrafter"/>
</dbReference>